<dbReference type="Pfam" id="PF21492">
    <property type="entry name" value="bL31_N"/>
    <property type="match status" value="1"/>
</dbReference>
<evidence type="ECO:0000259" key="2">
    <source>
        <dbReference type="Pfam" id="PF21492"/>
    </source>
</evidence>
<evidence type="ECO:0000256" key="1">
    <source>
        <dbReference type="SAM" id="MobiDB-lite"/>
    </source>
</evidence>
<dbReference type="InterPro" id="IPR034600">
    <property type="entry name" value="Ribosomal_bL31m"/>
</dbReference>
<dbReference type="STRING" id="763665.A0A2G5B6G3"/>
<dbReference type="Proteomes" id="UP000242474">
    <property type="component" value="Unassembled WGS sequence"/>
</dbReference>
<dbReference type="GO" id="GO:0005762">
    <property type="term" value="C:mitochondrial large ribosomal subunit"/>
    <property type="evidence" value="ECO:0007669"/>
    <property type="project" value="InterPro"/>
</dbReference>
<dbReference type="EMBL" id="KZ303515">
    <property type="protein sequence ID" value="PIA14599.1"/>
    <property type="molecule type" value="Genomic_DNA"/>
</dbReference>
<dbReference type="OrthoDB" id="5587740at2759"/>
<dbReference type="PANTHER" id="PTHR28174:SF1">
    <property type="entry name" value="LARGE RIBOSOMAL SUBUNIT PROTEIN BL31M"/>
    <property type="match status" value="1"/>
</dbReference>
<protein>
    <recommendedName>
        <fullName evidence="2">Ribosomal protein bL31m N-terminal domain-containing protein</fullName>
    </recommendedName>
</protein>
<organism evidence="3 4">
    <name type="scientific">Coemansia reversa (strain ATCC 12441 / NRRL 1564)</name>
    <dbReference type="NCBI Taxonomy" id="763665"/>
    <lineage>
        <taxon>Eukaryota</taxon>
        <taxon>Fungi</taxon>
        <taxon>Fungi incertae sedis</taxon>
        <taxon>Zoopagomycota</taxon>
        <taxon>Kickxellomycotina</taxon>
        <taxon>Kickxellomycetes</taxon>
        <taxon>Kickxellales</taxon>
        <taxon>Kickxellaceae</taxon>
        <taxon>Coemansia</taxon>
    </lineage>
</organism>
<feature type="compositionally biased region" description="Polar residues" evidence="1">
    <location>
        <begin position="109"/>
        <end position="120"/>
    </location>
</feature>
<dbReference type="Gene3D" id="6.20.130.10">
    <property type="match status" value="1"/>
</dbReference>
<evidence type="ECO:0000313" key="3">
    <source>
        <dbReference type="EMBL" id="PIA14599.1"/>
    </source>
</evidence>
<feature type="region of interest" description="Disordered" evidence="1">
    <location>
        <begin position="109"/>
        <end position="135"/>
    </location>
</feature>
<accession>A0A2G5B6G3</accession>
<feature type="compositionally biased region" description="Basic and acidic residues" evidence="1">
    <location>
        <begin position="121"/>
        <end position="135"/>
    </location>
</feature>
<dbReference type="GO" id="GO:0032543">
    <property type="term" value="P:mitochondrial translation"/>
    <property type="evidence" value="ECO:0007669"/>
    <property type="project" value="InterPro"/>
</dbReference>
<proteinExistence type="predicted"/>
<dbReference type="InterPro" id="IPR048874">
    <property type="entry name" value="Ribosomal_bL31m_N"/>
</dbReference>
<dbReference type="GO" id="GO:0003735">
    <property type="term" value="F:structural constituent of ribosome"/>
    <property type="evidence" value="ECO:0007669"/>
    <property type="project" value="InterPro"/>
</dbReference>
<feature type="domain" description="Ribosomal protein bL31m N-terminal" evidence="2">
    <location>
        <begin position="41"/>
        <end position="78"/>
    </location>
</feature>
<evidence type="ECO:0000313" key="4">
    <source>
        <dbReference type="Proteomes" id="UP000242474"/>
    </source>
</evidence>
<gene>
    <name evidence="3" type="ORF">COEREDRAFT_82629</name>
</gene>
<sequence>MRQTLQLLKAQKSLLAREWKPRAAEVKLQTINTGARHPELFTSQIILSDGSSFRVRSTAPRAQVKITKDTRSHMLWNPQAKRKIDDEGGYLSSFQKKFEGLSTNIMDFNFDTPAQSQSVNNDKDAEDQKQKSGKK</sequence>
<name>A0A2G5B6G3_COERN</name>
<dbReference type="AlphaFoldDB" id="A0A2G5B6G3"/>
<dbReference type="PANTHER" id="PTHR28174">
    <property type="entry name" value="54S RIBOSOMAL PROTEIN L36, MITOCHONDRIAL"/>
    <property type="match status" value="1"/>
</dbReference>
<keyword evidence="4" id="KW-1185">Reference proteome</keyword>
<reference evidence="3 4" key="1">
    <citation type="journal article" date="2015" name="Genome Biol. Evol.">
        <title>Phylogenomic analyses indicate that early fungi evolved digesting cell walls of algal ancestors of land plants.</title>
        <authorList>
            <person name="Chang Y."/>
            <person name="Wang S."/>
            <person name="Sekimoto S."/>
            <person name="Aerts A.L."/>
            <person name="Choi C."/>
            <person name="Clum A."/>
            <person name="LaButti K.M."/>
            <person name="Lindquist E.A."/>
            <person name="Yee Ngan C."/>
            <person name="Ohm R.A."/>
            <person name="Salamov A.A."/>
            <person name="Grigoriev I.V."/>
            <person name="Spatafora J.W."/>
            <person name="Berbee M.L."/>
        </authorList>
    </citation>
    <scope>NUCLEOTIDE SEQUENCE [LARGE SCALE GENOMIC DNA]</scope>
    <source>
        <strain evidence="3 4">NRRL 1564</strain>
    </source>
</reference>